<evidence type="ECO:0000313" key="3">
    <source>
        <dbReference type="Proteomes" id="UP001206925"/>
    </source>
</evidence>
<comment type="caution">
    <text evidence="2">The sequence shown here is derived from an EMBL/GenBank/DDBJ whole genome shotgun (WGS) entry which is preliminary data.</text>
</comment>
<dbReference type="AlphaFoldDB" id="A0AAD5CGX1"/>
<sequence>MEERGDKQIPRVRQASKSIEPKGERIERREDEPSMAFGRALLTQLIEGDDGGAGGLDLEFERVHKREHIKTFEAWEVSADEF</sequence>
<gene>
    <name evidence="2" type="ORF">M8C21_000857</name>
</gene>
<protein>
    <submittedName>
        <fullName evidence="2">Uncharacterized protein</fullName>
    </submittedName>
</protein>
<evidence type="ECO:0000313" key="2">
    <source>
        <dbReference type="EMBL" id="KAI7741397.1"/>
    </source>
</evidence>
<proteinExistence type="predicted"/>
<reference evidence="2" key="1">
    <citation type="submission" date="2022-06" db="EMBL/GenBank/DDBJ databases">
        <title>Uncovering the hologenomic basis of an extraordinary plant invasion.</title>
        <authorList>
            <person name="Bieker V.C."/>
            <person name="Martin M.D."/>
            <person name="Gilbert T."/>
            <person name="Hodgins K."/>
            <person name="Battlay P."/>
            <person name="Petersen B."/>
            <person name="Wilson J."/>
        </authorList>
    </citation>
    <scope>NUCLEOTIDE SEQUENCE</scope>
    <source>
        <strain evidence="2">AA19_3_7</strain>
        <tissue evidence="2">Leaf</tissue>
    </source>
</reference>
<accession>A0AAD5CGX1</accession>
<dbReference type="EMBL" id="JAMZMK010008207">
    <property type="protein sequence ID" value="KAI7741397.1"/>
    <property type="molecule type" value="Genomic_DNA"/>
</dbReference>
<dbReference type="Proteomes" id="UP001206925">
    <property type="component" value="Unassembled WGS sequence"/>
</dbReference>
<feature type="region of interest" description="Disordered" evidence="1">
    <location>
        <begin position="1"/>
        <end position="34"/>
    </location>
</feature>
<feature type="compositionally biased region" description="Basic and acidic residues" evidence="1">
    <location>
        <begin position="19"/>
        <end position="32"/>
    </location>
</feature>
<keyword evidence="3" id="KW-1185">Reference proteome</keyword>
<organism evidence="2 3">
    <name type="scientific">Ambrosia artemisiifolia</name>
    <name type="common">Common ragweed</name>
    <dbReference type="NCBI Taxonomy" id="4212"/>
    <lineage>
        <taxon>Eukaryota</taxon>
        <taxon>Viridiplantae</taxon>
        <taxon>Streptophyta</taxon>
        <taxon>Embryophyta</taxon>
        <taxon>Tracheophyta</taxon>
        <taxon>Spermatophyta</taxon>
        <taxon>Magnoliopsida</taxon>
        <taxon>eudicotyledons</taxon>
        <taxon>Gunneridae</taxon>
        <taxon>Pentapetalae</taxon>
        <taxon>asterids</taxon>
        <taxon>campanulids</taxon>
        <taxon>Asterales</taxon>
        <taxon>Asteraceae</taxon>
        <taxon>Asteroideae</taxon>
        <taxon>Heliantheae alliance</taxon>
        <taxon>Heliantheae</taxon>
        <taxon>Ambrosia</taxon>
    </lineage>
</organism>
<name>A0AAD5CGX1_AMBAR</name>
<evidence type="ECO:0000256" key="1">
    <source>
        <dbReference type="SAM" id="MobiDB-lite"/>
    </source>
</evidence>